<reference evidence="2 3" key="1">
    <citation type="journal article" date="2019" name="Sci. Rep.">
        <title>A high-quality genome of Eragrostis curvula grass provides insights into Poaceae evolution and supports new strategies to enhance forage quality.</title>
        <authorList>
            <person name="Carballo J."/>
            <person name="Santos B.A.C.M."/>
            <person name="Zappacosta D."/>
            <person name="Garbus I."/>
            <person name="Selva J.P."/>
            <person name="Gallo C.A."/>
            <person name="Diaz A."/>
            <person name="Albertini E."/>
            <person name="Caccamo M."/>
            <person name="Echenique V."/>
        </authorList>
    </citation>
    <scope>NUCLEOTIDE SEQUENCE [LARGE SCALE GENOMIC DNA]</scope>
    <source>
        <strain evidence="3">cv. Victoria</strain>
        <tissue evidence="2">Leaf</tissue>
    </source>
</reference>
<dbReference type="EMBL" id="RWGY01000007">
    <property type="protein sequence ID" value="TVU39018.1"/>
    <property type="molecule type" value="Genomic_DNA"/>
</dbReference>
<evidence type="ECO:0000313" key="3">
    <source>
        <dbReference type="Proteomes" id="UP000324897"/>
    </source>
</evidence>
<dbReference type="Gramene" id="TVU39018">
    <property type="protein sequence ID" value="TVU39018"/>
    <property type="gene ID" value="EJB05_12419"/>
</dbReference>
<dbReference type="AlphaFoldDB" id="A0A5J9VT41"/>
<keyword evidence="3" id="KW-1185">Reference proteome</keyword>
<sequence>MGKSFCPFPRSPPAAAISPSRSPAATEILARATPPPFPQPYRRLREGRFAAARGTGAPICGGARRERADSRRREARDSPASFPVLGLRLAIARPTVVLWPDWLDSSVTVSPEETMDEFELEDNLEFILESIQELMEDQGDNNPFGEANQNELFASLVTYGQENMMPDVSVADVAAGKNMQGILWDKMLFGRDQYRDMKMKNYRNYQNLSYAREDALEVLMMTPWPSSSHRWLGKSFRRLGESFRRLGESFRLEESLRRPGKSTRLQNLNLNLV</sequence>
<gene>
    <name evidence="2" type="ORF">EJB05_12419</name>
</gene>
<feature type="compositionally biased region" description="Low complexity" evidence="1">
    <location>
        <begin position="13"/>
        <end position="25"/>
    </location>
</feature>
<feature type="compositionally biased region" description="Basic and acidic residues" evidence="1">
    <location>
        <begin position="63"/>
        <end position="77"/>
    </location>
</feature>
<dbReference type="OrthoDB" id="785207at2759"/>
<protein>
    <submittedName>
        <fullName evidence="2">Uncharacterized protein</fullName>
    </submittedName>
</protein>
<feature type="region of interest" description="Disordered" evidence="1">
    <location>
        <begin position="55"/>
        <end position="77"/>
    </location>
</feature>
<dbReference type="Proteomes" id="UP000324897">
    <property type="component" value="Chromosome 4"/>
</dbReference>
<comment type="caution">
    <text evidence="2">The sequence shown here is derived from an EMBL/GenBank/DDBJ whole genome shotgun (WGS) entry which is preliminary data.</text>
</comment>
<feature type="region of interest" description="Disordered" evidence="1">
    <location>
        <begin position="1"/>
        <end position="41"/>
    </location>
</feature>
<accession>A0A5J9VT41</accession>
<evidence type="ECO:0000256" key="1">
    <source>
        <dbReference type="SAM" id="MobiDB-lite"/>
    </source>
</evidence>
<evidence type="ECO:0000313" key="2">
    <source>
        <dbReference type="EMBL" id="TVU39018.1"/>
    </source>
</evidence>
<name>A0A5J9VT41_9POAL</name>
<proteinExistence type="predicted"/>
<organism evidence="2 3">
    <name type="scientific">Eragrostis curvula</name>
    <name type="common">weeping love grass</name>
    <dbReference type="NCBI Taxonomy" id="38414"/>
    <lineage>
        <taxon>Eukaryota</taxon>
        <taxon>Viridiplantae</taxon>
        <taxon>Streptophyta</taxon>
        <taxon>Embryophyta</taxon>
        <taxon>Tracheophyta</taxon>
        <taxon>Spermatophyta</taxon>
        <taxon>Magnoliopsida</taxon>
        <taxon>Liliopsida</taxon>
        <taxon>Poales</taxon>
        <taxon>Poaceae</taxon>
        <taxon>PACMAD clade</taxon>
        <taxon>Chloridoideae</taxon>
        <taxon>Eragrostideae</taxon>
        <taxon>Eragrostidinae</taxon>
        <taxon>Eragrostis</taxon>
    </lineage>
</organism>